<gene>
    <name evidence="2" type="ORF">E2562_036700</name>
</gene>
<feature type="non-terminal residue" evidence="2">
    <location>
        <position position="223"/>
    </location>
</feature>
<evidence type="ECO:0000256" key="1">
    <source>
        <dbReference type="SAM" id="MobiDB-lite"/>
    </source>
</evidence>
<comment type="caution">
    <text evidence="2">The sequence shown here is derived from an EMBL/GenBank/DDBJ whole genome shotgun (WGS) entry which is preliminary data.</text>
</comment>
<dbReference type="EMBL" id="SPHZ02000006">
    <property type="protein sequence ID" value="KAF0915547.1"/>
    <property type="molecule type" value="Genomic_DNA"/>
</dbReference>
<evidence type="ECO:0000313" key="3">
    <source>
        <dbReference type="Proteomes" id="UP000479710"/>
    </source>
</evidence>
<dbReference type="AlphaFoldDB" id="A0A6G1DSS6"/>
<keyword evidence="3" id="KW-1185">Reference proteome</keyword>
<proteinExistence type="predicted"/>
<dbReference type="Proteomes" id="UP000479710">
    <property type="component" value="Unassembled WGS sequence"/>
</dbReference>
<feature type="compositionally biased region" description="Polar residues" evidence="1">
    <location>
        <begin position="108"/>
        <end position="125"/>
    </location>
</feature>
<accession>A0A6G1DSS6</accession>
<evidence type="ECO:0000313" key="2">
    <source>
        <dbReference type="EMBL" id="KAF0915547.1"/>
    </source>
</evidence>
<organism evidence="2 3">
    <name type="scientific">Oryza meyeriana var. granulata</name>
    <dbReference type="NCBI Taxonomy" id="110450"/>
    <lineage>
        <taxon>Eukaryota</taxon>
        <taxon>Viridiplantae</taxon>
        <taxon>Streptophyta</taxon>
        <taxon>Embryophyta</taxon>
        <taxon>Tracheophyta</taxon>
        <taxon>Spermatophyta</taxon>
        <taxon>Magnoliopsida</taxon>
        <taxon>Liliopsida</taxon>
        <taxon>Poales</taxon>
        <taxon>Poaceae</taxon>
        <taxon>BOP clade</taxon>
        <taxon>Oryzoideae</taxon>
        <taxon>Oryzeae</taxon>
        <taxon>Oryzinae</taxon>
        <taxon>Oryza</taxon>
        <taxon>Oryza meyeriana</taxon>
    </lineage>
</organism>
<reference evidence="2 3" key="1">
    <citation type="submission" date="2019-11" db="EMBL/GenBank/DDBJ databases">
        <title>Whole genome sequence of Oryza granulata.</title>
        <authorList>
            <person name="Li W."/>
        </authorList>
    </citation>
    <scope>NUCLEOTIDE SEQUENCE [LARGE SCALE GENOMIC DNA]</scope>
    <source>
        <strain evidence="3">cv. Menghai</strain>
        <tissue evidence="2">Leaf</tissue>
    </source>
</reference>
<protein>
    <submittedName>
        <fullName evidence="2">Uncharacterized protein</fullName>
    </submittedName>
</protein>
<sequence>MAQINPVCLNPPPSVIACPCPNTTSTQTLAASIAPPSCCLLYLTVMPTTSYHLLRFAIPPSQCRTNLLLLLKCRRWSSTPHQSPPPQRRLFCLTMKCAASDHRHGAASSPSVSSFATGNPSSSQIPRMPPKDRGTPHETNGSAPPHRCSERQANSLTSVPVHPLFPSPPYHQQIHCRPDRPFMQQPPSSSTPTDPPAMSREVHFLNKLVGIWGFIAVHNIHVE</sequence>
<feature type="region of interest" description="Disordered" evidence="1">
    <location>
        <begin position="103"/>
        <end position="198"/>
    </location>
</feature>
<name>A0A6G1DSS6_9ORYZ</name>